<evidence type="ECO:0000256" key="1">
    <source>
        <dbReference type="ARBA" id="ARBA00022603"/>
    </source>
</evidence>
<evidence type="ECO:0000256" key="4">
    <source>
        <dbReference type="ARBA" id="ARBA00048391"/>
    </source>
</evidence>
<comment type="catalytic activity">
    <reaction evidence="4 5">
        <text>L-glutaminyl-[peptide chain release factor] + S-adenosyl-L-methionine = N(5)-methyl-L-glutaminyl-[peptide chain release factor] + S-adenosyl-L-homocysteine + H(+)</text>
        <dbReference type="Rhea" id="RHEA:42896"/>
        <dbReference type="Rhea" id="RHEA-COMP:10271"/>
        <dbReference type="Rhea" id="RHEA-COMP:10272"/>
        <dbReference type="ChEBI" id="CHEBI:15378"/>
        <dbReference type="ChEBI" id="CHEBI:30011"/>
        <dbReference type="ChEBI" id="CHEBI:57856"/>
        <dbReference type="ChEBI" id="CHEBI:59789"/>
        <dbReference type="ChEBI" id="CHEBI:61891"/>
        <dbReference type="EC" id="2.1.1.297"/>
    </reaction>
</comment>
<dbReference type="InterPro" id="IPR002052">
    <property type="entry name" value="DNA_methylase_N6_adenine_CS"/>
</dbReference>
<feature type="domain" description="Release factor glutamine methyltransferase N-terminal" evidence="7">
    <location>
        <begin position="6"/>
        <end position="73"/>
    </location>
</feature>
<keyword evidence="3 5" id="KW-0949">S-adenosyl-L-methionine</keyword>
<dbReference type="Gene3D" id="3.40.50.150">
    <property type="entry name" value="Vaccinia Virus protein VP39"/>
    <property type="match status" value="1"/>
</dbReference>
<dbReference type="PANTHER" id="PTHR18895">
    <property type="entry name" value="HEMK METHYLTRANSFERASE"/>
    <property type="match status" value="1"/>
</dbReference>
<dbReference type="InterPro" id="IPR019874">
    <property type="entry name" value="RF_methyltr_PrmC"/>
</dbReference>
<keyword evidence="2 5" id="KW-0808">Transferase</keyword>
<evidence type="ECO:0000256" key="3">
    <source>
        <dbReference type="ARBA" id="ARBA00022691"/>
    </source>
</evidence>
<dbReference type="InterPro" id="IPR029063">
    <property type="entry name" value="SAM-dependent_MTases_sf"/>
</dbReference>
<dbReference type="PANTHER" id="PTHR18895:SF74">
    <property type="entry name" value="MTRF1L RELEASE FACTOR GLUTAMINE METHYLTRANSFERASE"/>
    <property type="match status" value="1"/>
</dbReference>
<dbReference type="GO" id="GO:0003676">
    <property type="term" value="F:nucleic acid binding"/>
    <property type="evidence" value="ECO:0007669"/>
    <property type="project" value="InterPro"/>
</dbReference>
<dbReference type="AlphaFoldDB" id="A0A433ZUU3"/>
<dbReference type="SUPFAM" id="SSF53335">
    <property type="entry name" value="S-adenosyl-L-methionine-dependent methyltransferases"/>
    <property type="match status" value="1"/>
</dbReference>
<dbReference type="InterPro" id="IPR050320">
    <property type="entry name" value="N5-glutamine_MTase"/>
</dbReference>
<organism evidence="8 9">
    <name type="scientific">Morganella morganii</name>
    <name type="common">Proteus morganii</name>
    <dbReference type="NCBI Taxonomy" id="582"/>
    <lineage>
        <taxon>Bacteria</taxon>
        <taxon>Pseudomonadati</taxon>
        <taxon>Pseudomonadota</taxon>
        <taxon>Gammaproteobacteria</taxon>
        <taxon>Enterobacterales</taxon>
        <taxon>Morganellaceae</taxon>
        <taxon>Morganella</taxon>
    </lineage>
</organism>
<comment type="function">
    <text evidence="5">Methylates the class 1 translation termination release factors RF1/PrfA and RF2/PrfB on the glutamine residue of the universally conserved GGQ motif.</text>
</comment>
<gene>
    <name evidence="5 8" type="primary">prmC</name>
    <name evidence="8" type="ORF">CKG00_05270</name>
</gene>
<feature type="binding site" evidence="5">
    <location>
        <position position="168"/>
    </location>
    <ligand>
        <name>S-adenosyl-L-methionine</name>
        <dbReference type="ChEBI" id="CHEBI:59789"/>
    </ligand>
</feature>
<keyword evidence="1 5" id="KW-0489">Methyltransferase</keyword>
<feature type="binding site" evidence="5">
    <location>
        <position position="140"/>
    </location>
    <ligand>
        <name>S-adenosyl-L-methionine</name>
        <dbReference type="ChEBI" id="CHEBI:59789"/>
    </ligand>
</feature>
<dbReference type="EMBL" id="NRQY01000001">
    <property type="protein sequence ID" value="RUT65869.1"/>
    <property type="molecule type" value="Genomic_DNA"/>
</dbReference>
<dbReference type="InterPro" id="IPR025714">
    <property type="entry name" value="Methyltranfer_dom"/>
</dbReference>
<accession>A0A433ZUU3</accession>
<evidence type="ECO:0000259" key="7">
    <source>
        <dbReference type="Pfam" id="PF17827"/>
    </source>
</evidence>
<dbReference type="Pfam" id="PF13847">
    <property type="entry name" value="Methyltransf_31"/>
    <property type="match status" value="1"/>
</dbReference>
<dbReference type="FunFam" id="3.40.50.150:FF:000053">
    <property type="entry name" value="Release factor glutamine methyltransferase"/>
    <property type="match status" value="1"/>
</dbReference>
<comment type="caution">
    <text evidence="8">The sequence shown here is derived from an EMBL/GenBank/DDBJ whole genome shotgun (WGS) entry which is preliminary data.</text>
</comment>
<dbReference type="FunFam" id="1.10.8.10:FF:000032">
    <property type="entry name" value="Release factor glutamine methyltransferase"/>
    <property type="match status" value="1"/>
</dbReference>
<dbReference type="Pfam" id="PF17827">
    <property type="entry name" value="PrmC_N"/>
    <property type="match status" value="1"/>
</dbReference>
<name>A0A433ZUU3_MORMO</name>
<dbReference type="NCBIfam" id="TIGR00536">
    <property type="entry name" value="hemK_fam"/>
    <property type="match status" value="1"/>
</dbReference>
<evidence type="ECO:0000313" key="8">
    <source>
        <dbReference type="EMBL" id="RUT65869.1"/>
    </source>
</evidence>
<dbReference type="EC" id="2.1.1.297" evidence="5"/>
<dbReference type="InterPro" id="IPR004556">
    <property type="entry name" value="HemK-like"/>
</dbReference>
<evidence type="ECO:0000256" key="2">
    <source>
        <dbReference type="ARBA" id="ARBA00022679"/>
    </source>
</evidence>
<comment type="similarity">
    <text evidence="5">Belongs to the protein N5-glutamine methyltransferase family. PrmC subfamily.</text>
</comment>
<evidence type="ECO:0000313" key="9">
    <source>
        <dbReference type="Proteomes" id="UP000286908"/>
    </source>
</evidence>
<feature type="binding site" evidence="5">
    <location>
        <begin position="183"/>
        <end position="186"/>
    </location>
    <ligand>
        <name>substrate</name>
    </ligand>
</feature>
<feature type="binding site" evidence="5">
    <location>
        <begin position="117"/>
        <end position="121"/>
    </location>
    <ligand>
        <name>S-adenosyl-L-methionine</name>
        <dbReference type="ChEBI" id="CHEBI:59789"/>
    </ligand>
</feature>
<feature type="domain" description="Methyltransferase" evidence="6">
    <location>
        <begin position="109"/>
        <end position="247"/>
    </location>
</feature>
<feature type="binding site" evidence="5">
    <location>
        <position position="183"/>
    </location>
    <ligand>
        <name>S-adenosyl-L-methionine</name>
        <dbReference type="ChEBI" id="CHEBI:59789"/>
    </ligand>
</feature>
<protein>
    <recommendedName>
        <fullName evidence="5">Release factor glutamine methyltransferase</fullName>
        <shortName evidence="5">RF MTase</shortName>
        <ecNumber evidence="5">2.1.1.297</ecNumber>
    </recommendedName>
    <alternativeName>
        <fullName evidence="5">N5-glutamine methyltransferase PrmC</fullName>
    </alternativeName>
    <alternativeName>
        <fullName evidence="5">Protein-(glutamine-N5) MTase PrmC</fullName>
    </alternativeName>
    <alternativeName>
        <fullName evidence="5">Protein-glutamine N-methyltransferase PrmC</fullName>
    </alternativeName>
</protein>
<evidence type="ECO:0000256" key="5">
    <source>
        <dbReference type="HAMAP-Rule" id="MF_02126"/>
    </source>
</evidence>
<dbReference type="PROSITE" id="PS00092">
    <property type="entry name" value="N6_MTASE"/>
    <property type="match status" value="1"/>
</dbReference>
<dbReference type="HAMAP" id="MF_02126">
    <property type="entry name" value="RF_methyltr_PrmC"/>
    <property type="match status" value="1"/>
</dbReference>
<dbReference type="CDD" id="cd02440">
    <property type="entry name" value="AdoMet_MTases"/>
    <property type="match status" value="1"/>
</dbReference>
<dbReference type="GO" id="GO:0102559">
    <property type="term" value="F:peptide chain release factor N(5)-glutamine methyltransferase activity"/>
    <property type="evidence" value="ECO:0007669"/>
    <property type="project" value="UniProtKB-EC"/>
</dbReference>
<dbReference type="InterPro" id="IPR040758">
    <property type="entry name" value="PrmC_N"/>
</dbReference>
<evidence type="ECO:0000259" key="6">
    <source>
        <dbReference type="Pfam" id="PF13847"/>
    </source>
</evidence>
<dbReference type="Proteomes" id="UP000286908">
    <property type="component" value="Unassembled WGS sequence"/>
</dbReference>
<reference evidence="8 9" key="1">
    <citation type="submission" date="2017-08" db="EMBL/GenBank/DDBJ databases">
        <title>Draft genome sequence of pheromone producing symbiont Morganella morganii, of the female New Zealand grass grub Costelytra giveni.</title>
        <authorList>
            <person name="Laugraud A."/>
            <person name="Young S.D."/>
            <person name="Hurst M.H."/>
        </authorList>
    </citation>
    <scope>NUCLEOTIDE SEQUENCE [LARGE SCALE GENOMIC DNA]</scope>
    <source>
        <strain evidence="8 9">MMsCG</strain>
    </source>
</reference>
<proteinExistence type="inferred from homology"/>
<dbReference type="OrthoDB" id="9800643at2"/>
<sequence>MTFRTWLTEAVSRLNHSDSPKRDAEILLTFVTGRTRSYIIAFDETPLSGDEQQRLEALLVRREQGEPVAYITGVREFWSLPLEVSPATLIPRPDTECLVEAALELLPASSCDILDLGTGTGAIALALASERPDCHVTGADIQPDAVALAQRNAARLGLTNTVFKESRWFASLPIHQFAMIVSNPPYIDENDEHLEQGDVRFEPRSALVAPQNGLADLAEIAAQSAHYLTPGGWLIVEHGWRQGEAVRELFRKNGFYRVETRRDYGGNDRVTLGLREEK</sequence>
<dbReference type="Gene3D" id="1.10.8.10">
    <property type="entry name" value="DNA helicase RuvA subunit, C-terminal domain"/>
    <property type="match status" value="1"/>
</dbReference>
<dbReference type="GO" id="GO:0032259">
    <property type="term" value="P:methylation"/>
    <property type="evidence" value="ECO:0007669"/>
    <property type="project" value="UniProtKB-KW"/>
</dbReference>
<dbReference type="NCBIfam" id="TIGR03534">
    <property type="entry name" value="RF_mod_PrmC"/>
    <property type="match status" value="1"/>
</dbReference>